<dbReference type="Pfam" id="PF22725">
    <property type="entry name" value="GFO_IDH_MocA_C3"/>
    <property type="match status" value="1"/>
</dbReference>
<dbReference type="PANTHER" id="PTHR43249:SF1">
    <property type="entry name" value="D-GLUCOSIDE 3-DEHYDROGENASE"/>
    <property type="match status" value="1"/>
</dbReference>
<evidence type="ECO:0000313" key="5">
    <source>
        <dbReference type="EMBL" id="MCO6049007.1"/>
    </source>
</evidence>
<feature type="domain" description="Gfo/Idh/MocA-like oxidoreductase N-terminal" evidence="2">
    <location>
        <begin position="357"/>
        <end position="474"/>
    </location>
</feature>
<dbReference type="InterPro" id="IPR000683">
    <property type="entry name" value="Gfo/Idh/MocA-like_OxRdtase_N"/>
</dbReference>
<keyword evidence="5" id="KW-0328">Glycosyltransferase</keyword>
<evidence type="ECO:0000259" key="1">
    <source>
        <dbReference type="Pfam" id="PF00534"/>
    </source>
</evidence>
<dbReference type="Pfam" id="PF13439">
    <property type="entry name" value="Glyco_transf_4"/>
    <property type="match status" value="1"/>
</dbReference>
<dbReference type="Pfam" id="PF00534">
    <property type="entry name" value="Glycos_transf_1"/>
    <property type="match status" value="1"/>
</dbReference>
<protein>
    <submittedName>
        <fullName evidence="5">Glycosyltransferase</fullName>
        <ecNumber evidence="5">2.4.-.-</ecNumber>
    </submittedName>
</protein>
<gene>
    <name evidence="5" type="ORF">NGM99_04280</name>
</gene>
<dbReference type="Pfam" id="PF01408">
    <property type="entry name" value="GFO_IDH_MocA"/>
    <property type="match status" value="1"/>
</dbReference>
<keyword evidence="6" id="KW-1185">Reference proteome</keyword>
<dbReference type="InterPro" id="IPR036291">
    <property type="entry name" value="NAD(P)-bd_dom_sf"/>
</dbReference>
<dbReference type="InterPro" id="IPR055170">
    <property type="entry name" value="GFO_IDH_MocA-like_dom"/>
</dbReference>
<dbReference type="SUPFAM" id="SSF55347">
    <property type="entry name" value="Glyceraldehyde-3-phosphate dehydrogenase-like, C-terminal domain"/>
    <property type="match status" value="1"/>
</dbReference>
<comment type="caution">
    <text evidence="5">The sequence shown here is derived from an EMBL/GenBank/DDBJ whole genome shotgun (WGS) entry which is preliminary data.</text>
</comment>
<dbReference type="SUPFAM" id="SSF51735">
    <property type="entry name" value="NAD(P)-binding Rossmann-fold domains"/>
    <property type="match status" value="1"/>
</dbReference>
<keyword evidence="5" id="KW-0808">Transferase</keyword>
<dbReference type="Proteomes" id="UP001205906">
    <property type="component" value="Unassembled WGS sequence"/>
</dbReference>
<dbReference type="Gene3D" id="3.40.50.720">
    <property type="entry name" value="NAD(P)-binding Rossmann-like Domain"/>
    <property type="match status" value="1"/>
</dbReference>
<organism evidence="5 6">
    <name type="scientific">Mesorhizobium liriopis</name>
    <dbReference type="NCBI Taxonomy" id="2953882"/>
    <lineage>
        <taxon>Bacteria</taxon>
        <taxon>Pseudomonadati</taxon>
        <taxon>Pseudomonadota</taxon>
        <taxon>Alphaproteobacteria</taxon>
        <taxon>Hyphomicrobiales</taxon>
        <taxon>Phyllobacteriaceae</taxon>
        <taxon>Mesorhizobium</taxon>
    </lineage>
</organism>
<dbReference type="Gene3D" id="3.30.360.10">
    <property type="entry name" value="Dihydrodipicolinate Reductase, domain 2"/>
    <property type="match status" value="1"/>
</dbReference>
<dbReference type="SUPFAM" id="SSF53756">
    <property type="entry name" value="UDP-Glycosyltransferase/glycogen phosphorylase"/>
    <property type="match status" value="1"/>
</dbReference>
<dbReference type="EMBL" id="JAMXQS010000002">
    <property type="protein sequence ID" value="MCO6049007.1"/>
    <property type="molecule type" value="Genomic_DNA"/>
</dbReference>
<proteinExistence type="predicted"/>
<dbReference type="InterPro" id="IPR001296">
    <property type="entry name" value="Glyco_trans_1"/>
</dbReference>
<dbReference type="PANTHER" id="PTHR43249">
    <property type="entry name" value="UDP-N-ACETYL-2-AMINO-2-DEOXY-D-GLUCURONATE OXIDASE"/>
    <property type="match status" value="1"/>
</dbReference>
<feature type="domain" description="GFO/IDH/MocA-like oxidoreductase" evidence="4">
    <location>
        <begin position="497"/>
        <end position="587"/>
    </location>
</feature>
<feature type="domain" description="Glycosyl transferase family 1" evidence="1">
    <location>
        <begin position="154"/>
        <end position="314"/>
    </location>
</feature>
<dbReference type="InterPro" id="IPR028098">
    <property type="entry name" value="Glyco_trans_4-like_N"/>
</dbReference>
<dbReference type="RefSeq" id="WP_252816328.1">
    <property type="nucleotide sequence ID" value="NZ_JAMXQS010000002.1"/>
</dbReference>
<evidence type="ECO:0000313" key="6">
    <source>
        <dbReference type="Proteomes" id="UP001205906"/>
    </source>
</evidence>
<evidence type="ECO:0000259" key="2">
    <source>
        <dbReference type="Pfam" id="PF01408"/>
    </source>
</evidence>
<sequence length="685" mass="74407">MGEHMLLLARHLGAGIAPTLVLPWGEASDDLSRRAARRGLAVKRFSAEGDDFGFWLRAARPDLLHVHAGIGWEGQELAGAAADTGIPVLRTEHLPFLLTDLDQIEAHQASLANIAKLIAVSDAAGRSFAQAGIPPEKLVVIRNGIAPAVPLQDRNAARQTLGLSENLPVFLSVGRLTPQKGHSTLLDAFSRLDDSRAILLLAGEGTEHDALVDFARASGIAARVHFLGHRTDVPELMVAADFLVLPSLFEGLPLVLLEAMAAKLPVIATRATGSLEAVGEDHPFLAETGDPDSLAAAMRAALHDPALVEQATKALHKRFENHFHAERMGRETTQLYRDVLSGRTPISIRQTSMTKTRIGFIGAGGIAHRHLGVLEQFEDVELAAFSDTDFERARGTAERFGAQAFASHQEMLAQANLDAVYICVPPFAHGAIEEAVIAAKLPFFVEKPVSLDIETARQIERQVAQAGLITAVGYHWRYLDTVDEARALFAQNPPRLVSGYWLDATPPPQWWWRKDASGGQMVEQTTHILDLVRVLVGEVETVFGQAEHTARDDFPGLDVATASTASLRFKSGAVGNIASTCLLRWGHRVGLHLFADGLAVEMTDHDIMIDTGRGRPVRHAEGDPVWREDRDFIDAVQGKENRIRCPYSEALKTHELALAVNQSAASGARIRLSHSQNALREVAHG</sequence>
<evidence type="ECO:0000259" key="3">
    <source>
        <dbReference type="Pfam" id="PF13439"/>
    </source>
</evidence>
<feature type="domain" description="Glycosyltransferase subfamily 4-like N-terminal" evidence="3">
    <location>
        <begin position="48"/>
        <end position="147"/>
    </location>
</feature>
<accession>A0ABT1C2E7</accession>
<dbReference type="EC" id="2.4.-.-" evidence="5"/>
<reference evidence="5 6" key="1">
    <citation type="submission" date="2022-06" db="EMBL/GenBank/DDBJ databases">
        <title>Mesorhizobium sp. strain RP14 Genome sequencing and assembly.</title>
        <authorList>
            <person name="Kim I."/>
        </authorList>
    </citation>
    <scope>NUCLEOTIDE SEQUENCE [LARGE SCALE GENOMIC DNA]</scope>
    <source>
        <strain evidence="6">RP14(2022)</strain>
    </source>
</reference>
<evidence type="ECO:0000259" key="4">
    <source>
        <dbReference type="Pfam" id="PF22725"/>
    </source>
</evidence>
<dbReference type="CDD" id="cd03801">
    <property type="entry name" value="GT4_PimA-like"/>
    <property type="match status" value="1"/>
</dbReference>
<name>A0ABT1C2E7_9HYPH</name>
<dbReference type="InterPro" id="IPR052515">
    <property type="entry name" value="Gfo/Idh/MocA_Oxidoreductase"/>
</dbReference>
<dbReference type="Gene3D" id="3.40.50.2000">
    <property type="entry name" value="Glycogen Phosphorylase B"/>
    <property type="match status" value="2"/>
</dbReference>
<dbReference type="GO" id="GO:0016757">
    <property type="term" value="F:glycosyltransferase activity"/>
    <property type="evidence" value="ECO:0007669"/>
    <property type="project" value="UniProtKB-KW"/>
</dbReference>